<protein>
    <recommendedName>
        <fullName evidence="3">DUF551 domain-containing protein</fullName>
    </recommendedName>
</protein>
<sequence length="87" mass="9506">MAGPTEGSEGSEGMSQWISPETALPKPGQKIAFVVDQGPSATDRYWYDTGELAEDGDWCGVEELFETVLWWIALPELPTESGKEATK</sequence>
<evidence type="ECO:0008006" key="3">
    <source>
        <dbReference type="Google" id="ProtNLM"/>
    </source>
</evidence>
<feature type="region of interest" description="Disordered" evidence="1">
    <location>
        <begin position="1"/>
        <end position="24"/>
    </location>
</feature>
<proteinExistence type="predicted"/>
<dbReference type="EMBL" id="JX649887">
    <property type="protein sequence ID" value="AGC71906.1"/>
    <property type="molecule type" value="Genomic_DNA"/>
</dbReference>
<name>L7VX12_9BACT</name>
<evidence type="ECO:0000256" key="1">
    <source>
        <dbReference type="SAM" id="MobiDB-lite"/>
    </source>
</evidence>
<evidence type="ECO:0000313" key="2">
    <source>
        <dbReference type="EMBL" id="AGC71906.1"/>
    </source>
</evidence>
<dbReference type="AlphaFoldDB" id="L7VX12"/>
<accession>L7VX12</accession>
<organism evidence="2">
    <name type="scientific">uncultured bacterium A1Q1_fos_25</name>
    <dbReference type="NCBI Taxonomy" id="1256569"/>
    <lineage>
        <taxon>Bacteria</taxon>
        <taxon>environmental samples</taxon>
    </lineage>
</organism>
<reference evidence="2" key="1">
    <citation type="submission" date="2012-09" db="EMBL/GenBank/DDBJ databases">
        <title>Metagenomic Characterization of a Microbial Community in Wastewater Detects High Levels of Antibiotic Resistance.</title>
        <authorList>
            <person name="Abrams M."/>
            <person name="Caldwell A."/>
            <person name="Vandaei E."/>
            <person name="Lee W."/>
            <person name="Perrott J."/>
            <person name="Khan S.Y."/>
            <person name="Ta J."/>
            <person name="Romero D."/>
            <person name="Nguyen V."/>
            <person name="Pourmand N."/>
            <person name="Ouverney C.C."/>
        </authorList>
    </citation>
    <scope>NUCLEOTIDE SEQUENCE</scope>
</reference>